<evidence type="ECO:0000256" key="7">
    <source>
        <dbReference type="ARBA" id="ARBA00022824"/>
    </source>
</evidence>
<keyword evidence="9 14" id="KW-0560">Oxidoreductase</keyword>
<comment type="subcellular location">
    <subcellularLocation>
        <location evidence="3">Endoplasmic reticulum membrane</location>
        <topology evidence="3">Peripheral membrane protein</topology>
    </subcellularLocation>
    <subcellularLocation>
        <location evidence="2">Microsome membrane</location>
        <topology evidence="2">Peripheral membrane protein</topology>
    </subcellularLocation>
</comment>
<dbReference type="Gene3D" id="1.10.630.10">
    <property type="entry name" value="Cytochrome P450"/>
    <property type="match status" value="1"/>
</dbReference>
<dbReference type="GO" id="GO:0004497">
    <property type="term" value="F:monooxygenase activity"/>
    <property type="evidence" value="ECO:0007669"/>
    <property type="project" value="UniProtKB-KW"/>
</dbReference>
<evidence type="ECO:0000256" key="2">
    <source>
        <dbReference type="ARBA" id="ARBA00004174"/>
    </source>
</evidence>
<evidence type="ECO:0000313" key="16">
    <source>
        <dbReference type="EMBL" id="KAL0280662.1"/>
    </source>
</evidence>
<organism evidence="16">
    <name type="scientific">Menopon gallinae</name>
    <name type="common">poultry shaft louse</name>
    <dbReference type="NCBI Taxonomy" id="328185"/>
    <lineage>
        <taxon>Eukaryota</taxon>
        <taxon>Metazoa</taxon>
        <taxon>Ecdysozoa</taxon>
        <taxon>Arthropoda</taxon>
        <taxon>Hexapoda</taxon>
        <taxon>Insecta</taxon>
        <taxon>Pterygota</taxon>
        <taxon>Neoptera</taxon>
        <taxon>Paraneoptera</taxon>
        <taxon>Psocodea</taxon>
        <taxon>Troctomorpha</taxon>
        <taxon>Phthiraptera</taxon>
        <taxon>Amblycera</taxon>
        <taxon>Menoponidae</taxon>
        <taxon>Menopon</taxon>
    </lineage>
</organism>
<feature type="binding site" description="axial binding residue" evidence="13">
    <location>
        <position position="468"/>
    </location>
    <ligand>
        <name>heme</name>
        <dbReference type="ChEBI" id="CHEBI:30413"/>
    </ligand>
    <ligandPart>
        <name>Fe</name>
        <dbReference type="ChEBI" id="CHEBI:18248"/>
    </ligandPart>
</feature>
<dbReference type="PRINTS" id="PR00463">
    <property type="entry name" value="EP450I"/>
</dbReference>
<dbReference type="InterPro" id="IPR036396">
    <property type="entry name" value="Cyt_P450_sf"/>
</dbReference>
<keyword evidence="5 13" id="KW-0349">Heme</keyword>
<dbReference type="SUPFAM" id="SSF48264">
    <property type="entry name" value="Cytochrome P450"/>
    <property type="match status" value="1"/>
</dbReference>
<dbReference type="InterPro" id="IPR002401">
    <property type="entry name" value="Cyt_P450_E_grp-I"/>
</dbReference>
<evidence type="ECO:0000256" key="11">
    <source>
        <dbReference type="ARBA" id="ARBA00023033"/>
    </source>
</evidence>
<evidence type="ECO:0000256" key="5">
    <source>
        <dbReference type="ARBA" id="ARBA00022617"/>
    </source>
</evidence>
<evidence type="ECO:0000256" key="12">
    <source>
        <dbReference type="ARBA" id="ARBA00023136"/>
    </source>
</evidence>
<keyword evidence="15" id="KW-0812">Transmembrane</keyword>
<dbReference type="PRINTS" id="PR00385">
    <property type="entry name" value="P450"/>
</dbReference>
<dbReference type="PANTHER" id="PTHR24292:SF54">
    <property type="entry name" value="CYP9F3-RELATED"/>
    <property type="match status" value="1"/>
</dbReference>
<evidence type="ECO:0008006" key="17">
    <source>
        <dbReference type="Google" id="ProtNLM"/>
    </source>
</evidence>
<dbReference type="PANTHER" id="PTHR24292">
    <property type="entry name" value="CYTOCHROME P450"/>
    <property type="match status" value="1"/>
</dbReference>
<dbReference type="InterPro" id="IPR050476">
    <property type="entry name" value="Insect_CytP450_Detox"/>
</dbReference>
<dbReference type="AlphaFoldDB" id="A0AAW2IE77"/>
<dbReference type="PROSITE" id="PS00086">
    <property type="entry name" value="CYTOCHROME_P450"/>
    <property type="match status" value="1"/>
</dbReference>
<protein>
    <recommendedName>
        <fullName evidence="17">Cytochrome P450</fullName>
    </recommendedName>
</protein>
<dbReference type="GO" id="GO:0020037">
    <property type="term" value="F:heme binding"/>
    <property type="evidence" value="ECO:0007669"/>
    <property type="project" value="InterPro"/>
</dbReference>
<keyword evidence="7" id="KW-0256">Endoplasmic reticulum</keyword>
<evidence type="ECO:0000256" key="6">
    <source>
        <dbReference type="ARBA" id="ARBA00022723"/>
    </source>
</evidence>
<feature type="transmembrane region" description="Helical" evidence="15">
    <location>
        <begin position="12"/>
        <end position="34"/>
    </location>
</feature>
<reference evidence="16" key="1">
    <citation type="journal article" date="2024" name="Gigascience">
        <title>Chromosome-level genome of the poultry shaft louse Menopon gallinae provides insight into the host-switching and adaptive evolution of parasitic lice.</title>
        <authorList>
            <person name="Xu Y."/>
            <person name="Ma L."/>
            <person name="Liu S."/>
            <person name="Liang Y."/>
            <person name="Liu Q."/>
            <person name="He Z."/>
            <person name="Tian L."/>
            <person name="Duan Y."/>
            <person name="Cai W."/>
            <person name="Li H."/>
            <person name="Song F."/>
        </authorList>
    </citation>
    <scope>NUCLEOTIDE SEQUENCE</scope>
    <source>
        <strain evidence="16">Cailab_2023a</strain>
    </source>
</reference>
<keyword evidence="6 13" id="KW-0479">Metal-binding</keyword>
<dbReference type="FunFam" id="1.10.630.10:FF:000042">
    <property type="entry name" value="Cytochrome P450"/>
    <property type="match status" value="1"/>
</dbReference>
<name>A0AAW2IE77_9NEOP</name>
<evidence type="ECO:0000256" key="8">
    <source>
        <dbReference type="ARBA" id="ARBA00022848"/>
    </source>
</evidence>
<dbReference type="GO" id="GO:0005506">
    <property type="term" value="F:iron ion binding"/>
    <property type="evidence" value="ECO:0007669"/>
    <property type="project" value="InterPro"/>
</dbReference>
<keyword evidence="15" id="KW-1133">Transmembrane helix</keyword>
<accession>A0AAW2IE77</accession>
<evidence type="ECO:0000256" key="1">
    <source>
        <dbReference type="ARBA" id="ARBA00001971"/>
    </source>
</evidence>
<dbReference type="GO" id="GO:0016705">
    <property type="term" value="F:oxidoreductase activity, acting on paired donors, with incorporation or reduction of molecular oxygen"/>
    <property type="evidence" value="ECO:0007669"/>
    <property type="project" value="InterPro"/>
</dbReference>
<dbReference type="InterPro" id="IPR001128">
    <property type="entry name" value="Cyt_P450"/>
</dbReference>
<dbReference type="EMBL" id="JARGDH010000001">
    <property type="protein sequence ID" value="KAL0280662.1"/>
    <property type="molecule type" value="Genomic_DNA"/>
</dbReference>
<keyword evidence="12 15" id="KW-0472">Membrane</keyword>
<dbReference type="CDD" id="cd11056">
    <property type="entry name" value="CYP6-like"/>
    <property type="match status" value="1"/>
</dbReference>
<dbReference type="Pfam" id="PF00067">
    <property type="entry name" value="p450"/>
    <property type="match status" value="1"/>
</dbReference>
<comment type="caution">
    <text evidence="16">The sequence shown here is derived from an EMBL/GenBank/DDBJ whole genome shotgun (WGS) entry which is preliminary data.</text>
</comment>
<comment type="similarity">
    <text evidence="4 14">Belongs to the cytochrome P450 family.</text>
</comment>
<evidence type="ECO:0000256" key="15">
    <source>
        <dbReference type="SAM" id="Phobius"/>
    </source>
</evidence>
<proteinExistence type="inferred from homology"/>
<dbReference type="InterPro" id="IPR017972">
    <property type="entry name" value="Cyt_P450_CS"/>
</dbReference>
<evidence type="ECO:0000256" key="13">
    <source>
        <dbReference type="PIRSR" id="PIRSR602401-1"/>
    </source>
</evidence>
<keyword evidence="8" id="KW-0492">Microsome</keyword>
<sequence length="530" mass="60690">MGVFFDSILSDAVAIFTIVLMWLYYYLTSTYSFWESRNIPYIKPQIFFGNLKDIITMKTPQCLKFNEFYNHFKGSGLSYGGIFELRKPVLLVCSPDLIKDMTVKNFAMFHDRGLEFDAEGDPLSANLLSLTGSTWKYIRSKLIPAFSTAKLNAMVTSFGEVAEPYLEHWRTIAKTGEAIDVREMTAQYTTDVIGMCAFGLQLNSLGGNSNFRVMGRKILEPSTKVKILQIINNVYPWFSKIIKFRLVPSEITDYFIGVLRETMNYRKENKIDKNDFLNYLMKIKETKAANLAEVDEMKGVVGYNTSTGDNNIELTENVIAAQAMIFFLAGFETTSTTLSYCMYELALNPDIQKKMKEEIRKHLKIHKEINIEFLHDLTYSEQVIEETMRKHTAVSLILRACTKPYKLPDSETVLPEGTRIFIPVHSLHHDPEYFPDPEKFDPERFSPENREKIIPYSYLPFGEGPRMCIGKRFAMLEMKTFIAKLLLHFTVVPCEKTKPVQISPKTFLLSPVDIIWLKLVADNPSGAGDA</sequence>
<keyword evidence="10 13" id="KW-0408">Iron</keyword>
<evidence type="ECO:0000256" key="14">
    <source>
        <dbReference type="RuleBase" id="RU000461"/>
    </source>
</evidence>
<evidence type="ECO:0000256" key="4">
    <source>
        <dbReference type="ARBA" id="ARBA00010617"/>
    </source>
</evidence>
<dbReference type="GO" id="GO:0005789">
    <property type="term" value="C:endoplasmic reticulum membrane"/>
    <property type="evidence" value="ECO:0007669"/>
    <property type="project" value="UniProtKB-SubCell"/>
</dbReference>
<evidence type="ECO:0000256" key="3">
    <source>
        <dbReference type="ARBA" id="ARBA00004406"/>
    </source>
</evidence>
<evidence type="ECO:0000256" key="9">
    <source>
        <dbReference type="ARBA" id="ARBA00023002"/>
    </source>
</evidence>
<keyword evidence="11 14" id="KW-0503">Monooxygenase</keyword>
<comment type="cofactor">
    <cofactor evidence="1 13">
        <name>heme</name>
        <dbReference type="ChEBI" id="CHEBI:30413"/>
    </cofactor>
</comment>
<evidence type="ECO:0000256" key="10">
    <source>
        <dbReference type="ARBA" id="ARBA00023004"/>
    </source>
</evidence>
<gene>
    <name evidence="16" type="ORF">PYX00_001886</name>
</gene>